<comment type="caution">
    <text evidence="2">The sequence shown here is derived from an EMBL/GenBank/DDBJ whole genome shotgun (WGS) entry which is preliminary data.</text>
</comment>
<proteinExistence type="predicted"/>
<name>A0AAI8YMX9_9PEZI</name>
<dbReference type="Proteomes" id="UP001295740">
    <property type="component" value="Unassembled WGS sequence"/>
</dbReference>
<keyword evidence="3" id="KW-1185">Reference proteome</keyword>
<organism evidence="2 3">
    <name type="scientific">Anthostomella pinea</name>
    <dbReference type="NCBI Taxonomy" id="933095"/>
    <lineage>
        <taxon>Eukaryota</taxon>
        <taxon>Fungi</taxon>
        <taxon>Dikarya</taxon>
        <taxon>Ascomycota</taxon>
        <taxon>Pezizomycotina</taxon>
        <taxon>Sordariomycetes</taxon>
        <taxon>Xylariomycetidae</taxon>
        <taxon>Xylariales</taxon>
        <taxon>Xylariaceae</taxon>
        <taxon>Anthostomella</taxon>
    </lineage>
</organism>
<dbReference type="EMBL" id="CAUWAG010000016">
    <property type="protein sequence ID" value="CAJ2510521.1"/>
    <property type="molecule type" value="Genomic_DNA"/>
</dbReference>
<evidence type="ECO:0000313" key="3">
    <source>
        <dbReference type="Proteomes" id="UP001295740"/>
    </source>
</evidence>
<accession>A0AAI8YMX9</accession>
<feature type="signal peptide" evidence="1">
    <location>
        <begin position="1"/>
        <end position="22"/>
    </location>
</feature>
<protein>
    <submittedName>
        <fullName evidence="2">Uu.00g133300.m01.CDS01</fullName>
    </submittedName>
</protein>
<feature type="chain" id="PRO_5042611934" evidence="1">
    <location>
        <begin position="23"/>
        <end position="113"/>
    </location>
</feature>
<gene>
    <name evidence="2" type="ORF">KHLLAP_LOCUS10989</name>
</gene>
<dbReference type="AlphaFoldDB" id="A0AAI8YMX9"/>
<keyword evidence="1" id="KW-0732">Signal</keyword>
<reference evidence="2" key="1">
    <citation type="submission" date="2023-10" db="EMBL/GenBank/DDBJ databases">
        <authorList>
            <person name="Hackl T."/>
        </authorList>
    </citation>
    <scope>NUCLEOTIDE SEQUENCE</scope>
</reference>
<evidence type="ECO:0000256" key="1">
    <source>
        <dbReference type="SAM" id="SignalP"/>
    </source>
</evidence>
<sequence length="113" mass="12949">MLARMSLTKLALLAMAATDVFATWQLIGYNRHGDGHKVIEEGTGEVYVMRKLEGNFKEVKFVSNEDLKVAFYETKEANPDRLVQSMKDNKKKQLPATAKWYDILENTDEFDSD</sequence>
<evidence type="ECO:0000313" key="2">
    <source>
        <dbReference type="EMBL" id="CAJ2510521.1"/>
    </source>
</evidence>